<protein>
    <submittedName>
        <fullName evidence="2">Transcription initiation factor IIF alpha subunit</fullName>
    </submittedName>
</protein>
<keyword evidence="3" id="KW-1185">Reference proteome</keyword>
<keyword evidence="2" id="KW-0648">Protein biosynthesis</keyword>
<gene>
    <name evidence="2" type="ORF">RFI_17522</name>
</gene>
<comment type="caution">
    <text evidence="2">The sequence shown here is derived from an EMBL/GenBank/DDBJ whole genome shotgun (WGS) entry which is preliminary data.</text>
</comment>
<proteinExistence type="predicted"/>
<dbReference type="Proteomes" id="UP000023152">
    <property type="component" value="Unassembled WGS sequence"/>
</dbReference>
<accession>X6N1C2</accession>
<dbReference type="AlphaFoldDB" id="X6N1C2"/>
<dbReference type="GO" id="GO:0003743">
    <property type="term" value="F:translation initiation factor activity"/>
    <property type="evidence" value="ECO:0007669"/>
    <property type="project" value="UniProtKB-KW"/>
</dbReference>
<name>X6N1C2_RETFI</name>
<feature type="compositionally biased region" description="Basic and acidic residues" evidence="1">
    <location>
        <begin position="195"/>
        <end position="204"/>
    </location>
</feature>
<keyword evidence="2" id="KW-0396">Initiation factor</keyword>
<evidence type="ECO:0000313" key="2">
    <source>
        <dbReference type="EMBL" id="ETO19708.1"/>
    </source>
</evidence>
<feature type="compositionally biased region" description="Polar residues" evidence="1">
    <location>
        <begin position="106"/>
        <end position="120"/>
    </location>
</feature>
<evidence type="ECO:0000256" key="1">
    <source>
        <dbReference type="SAM" id="MobiDB-lite"/>
    </source>
</evidence>
<evidence type="ECO:0000313" key="3">
    <source>
        <dbReference type="Proteomes" id="UP000023152"/>
    </source>
</evidence>
<reference evidence="2 3" key="1">
    <citation type="journal article" date="2013" name="Curr. Biol.">
        <title>The Genome of the Foraminiferan Reticulomyxa filosa.</title>
        <authorList>
            <person name="Glockner G."/>
            <person name="Hulsmann N."/>
            <person name="Schleicher M."/>
            <person name="Noegel A.A."/>
            <person name="Eichinger L."/>
            <person name="Gallinger C."/>
            <person name="Pawlowski J."/>
            <person name="Sierra R."/>
            <person name="Euteneuer U."/>
            <person name="Pillet L."/>
            <person name="Moustafa A."/>
            <person name="Platzer M."/>
            <person name="Groth M."/>
            <person name="Szafranski K."/>
            <person name="Schliwa M."/>
        </authorList>
    </citation>
    <scope>NUCLEOTIDE SEQUENCE [LARGE SCALE GENOMIC DNA]</scope>
</reference>
<feature type="compositionally biased region" description="Basic and acidic residues" evidence="1">
    <location>
        <begin position="94"/>
        <end position="105"/>
    </location>
</feature>
<organism evidence="2 3">
    <name type="scientific">Reticulomyxa filosa</name>
    <dbReference type="NCBI Taxonomy" id="46433"/>
    <lineage>
        <taxon>Eukaryota</taxon>
        <taxon>Sar</taxon>
        <taxon>Rhizaria</taxon>
        <taxon>Retaria</taxon>
        <taxon>Foraminifera</taxon>
        <taxon>Monothalamids</taxon>
        <taxon>Reticulomyxidae</taxon>
        <taxon>Reticulomyxa</taxon>
    </lineage>
</organism>
<feature type="region of interest" description="Disordered" evidence="1">
    <location>
        <begin position="83"/>
        <end position="214"/>
    </location>
</feature>
<sequence length="257" mass="30422">MATYSSGSTSTSRSRRHRWRYLLPNRLQSDPITFEEFQQLFDNGVLTKNSWVWHYDNTKNAWMKLSDLPEVWNDLKQSRYMATSEQGLEEGEATEARSNRKESQSSEKSGNNETNSQTTSESRDKSESQNQSKGINEKDDKYDRSRKSRSREKENKKDRKNSIIRREMLNANLHKDRDKGRQSKEIYANQNANDNADHDADDGNNKYGQKSHKSQWWPNHTCHRNIYTHTTLFCFNFICLIQHNYTYIYHININIHI</sequence>
<dbReference type="EMBL" id="ASPP01013374">
    <property type="protein sequence ID" value="ETO19708.1"/>
    <property type="molecule type" value="Genomic_DNA"/>
</dbReference>
<feature type="compositionally biased region" description="Basic and acidic residues" evidence="1">
    <location>
        <begin position="135"/>
        <end position="184"/>
    </location>
</feature>